<evidence type="ECO:0000256" key="1">
    <source>
        <dbReference type="SAM" id="Phobius"/>
    </source>
</evidence>
<organism evidence="2 3">
    <name type="scientific">Thauera aromatica K172</name>
    <dbReference type="NCBI Taxonomy" id="44139"/>
    <lineage>
        <taxon>Bacteria</taxon>
        <taxon>Pseudomonadati</taxon>
        <taxon>Pseudomonadota</taxon>
        <taxon>Betaproteobacteria</taxon>
        <taxon>Rhodocyclales</taxon>
        <taxon>Zoogloeaceae</taxon>
        <taxon>Thauera</taxon>
    </lineage>
</organism>
<keyword evidence="3" id="KW-1185">Reference proteome</keyword>
<name>A0A2R4BIC9_THAAR</name>
<accession>A0A2R4BIC9</accession>
<protein>
    <recommendedName>
        <fullName evidence="4">Transmembrane protein</fullName>
    </recommendedName>
</protein>
<dbReference type="AlphaFoldDB" id="A0A2R4BIC9"/>
<evidence type="ECO:0008006" key="4">
    <source>
        <dbReference type="Google" id="ProtNLM"/>
    </source>
</evidence>
<keyword evidence="1" id="KW-0472">Membrane</keyword>
<gene>
    <name evidence="2" type="ORF">Tharo_0031</name>
</gene>
<evidence type="ECO:0000313" key="2">
    <source>
        <dbReference type="EMBL" id="AVR86983.1"/>
    </source>
</evidence>
<sequence length="120" mass="12790">MDRDPRFSGLFDKLQRGDGVPPSLLQKIVAAVVTVAVFALALMFSVVVFAVVLTVGAAAWGYLWWKTRALRKAMRAQGEARMGARGEAAGAQGRGLVIEGEVIREVRTGESAPRPPGPDA</sequence>
<dbReference type="KEGG" id="tak:Tharo_0031"/>
<dbReference type="EMBL" id="CP028339">
    <property type="protein sequence ID" value="AVR86983.1"/>
    <property type="molecule type" value="Genomic_DNA"/>
</dbReference>
<dbReference type="RefSeq" id="WP_107219465.1">
    <property type="nucleotide sequence ID" value="NZ_CP028339.1"/>
</dbReference>
<dbReference type="Proteomes" id="UP000241885">
    <property type="component" value="Chromosome"/>
</dbReference>
<evidence type="ECO:0000313" key="3">
    <source>
        <dbReference type="Proteomes" id="UP000241885"/>
    </source>
</evidence>
<proteinExistence type="predicted"/>
<feature type="transmembrane region" description="Helical" evidence="1">
    <location>
        <begin position="32"/>
        <end position="65"/>
    </location>
</feature>
<keyword evidence="1" id="KW-0812">Transmembrane</keyword>
<reference evidence="2 3" key="1">
    <citation type="submission" date="2018-03" db="EMBL/GenBank/DDBJ databases">
        <title>Complete genome sequence of Thauera aromatica, a model organism for studying aromatic compound degradation under denitrifying conditions.</title>
        <authorList>
            <person name="Lo H.-Y."/>
            <person name="Goris T."/>
            <person name="Boll M."/>
            <person name="Mueller J.A."/>
        </authorList>
    </citation>
    <scope>NUCLEOTIDE SEQUENCE [LARGE SCALE GENOMIC DNA]</scope>
    <source>
        <strain evidence="2 3">K172</strain>
    </source>
</reference>
<keyword evidence="1" id="KW-1133">Transmembrane helix</keyword>